<dbReference type="InterPro" id="IPR036388">
    <property type="entry name" value="WH-like_DNA-bd_sf"/>
</dbReference>
<name>B5CTM8_PHOPM</name>
<proteinExistence type="predicted"/>
<dbReference type="HOGENOM" id="CLU_017584_9_3_10"/>
<evidence type="ECO:0000313" key="5">
    <source>
        <dbReference type="EMBL" id="EDY97316.1"/>
    </source>
</evidence>
<dbReference type="InterPro" id="IPR008920">
    <property type="entry name" value="TF_FadR/GntR_C"/>
</dbReference>
<dbReference type="GO" id="GO:0003700">
    <property type="term" value="F:DNA-binding transcription factor activity"/>
    <property type="evidence" value="ECO:0007669"/>
    <property type="project" value="InterPro"/>
</dbReference>
<dbReference type="SUPFAM" id="SSF48008">
    <property type="entry name" value="GntR ligand-binding domain-like"/>
    <property type="match status" value="1"/>
</dbReference>
<dbReference type="PROSITE" id="PS50949">
    <property type="entry name" value="HTH_GNTR"/>
    <property type="match status" value="1"/>
</dbReference>
<accession>B5CTM8</accession>
<dbReference type="Proteomes" id="UP000003452">
    <property type="component" value="Unassembled WGS sequence"/>
</dbReference>
<dbReference type="InterPro" id="IPR000524">
    <property type="entry name" value="Tscrpt_reg_HTH_GntR"/>
</dbReference>
<dbReference type="InterPro" id="IPR036390">
    <property type="entry name" value="WH_DNA-bd_sf"/>
</dbReference>
<comment type="caution">
    <text evidence="5">The sequence shown here is derived from an EMBL/GenBank/DDBJ whole genome shotgun (WGS) entry which is preliminary data.</text>
</comment>
<dbReference type="Gene3D" id="1.10.10.10">
    <property type="entry name" value="Winged helix-like DNA-binding domain superfamily/Winged helix DNA-binding domain"/>
    <property type="match status" value="1"/>
</dbReference>
<dbReference type="Pfam" id="PF00392">
    <property type="entry name" value="GntR"/>
    <property type="match status" value="1"/>
</dbReference>
<dbReference type="SUPFAM" id="SSF46785">
    <property type="entry name" value="Winged helix' DNA-binding domain"/>
    <property type="match status" value="1"/>
</dbReference>
<evidence type="ECO:0000313" key="6">
    <source>
        <dbReference type="Proteomes" id="UP000003452"/>
    </source>
</evidence>
<reference evidence="5 6" key="1">
    <citation type="submission" date="2008-08" db="EMBL/GenBank/DDBJ databases">
        <title>Draft genome sequence of Bacteroides plebeius (DSM 17135).</title>
        <authorList>
            <person name="Sudarsanam P."/>
            <person name="Ley R."/>
            <person name="Guruge J."/>
            <person name="Turnbaugh P.J."/>
            <person name="Mahowald M."/>
            <person name="Liep D."/>
            <person name="Gordon J."/>
        </authorList>
    </citation>
    <scope>NUCLEOTIDE SEQUENCE [LARGE SCALE GENOMIC DNA]</scope>
    <source>
        <strain evidence="6">DSM 17135 / JCM 12973 / M2</strain>
    </source>
</reference>
<evidence type="ECO:0000256" key="1">
    <source>
        <dbReference type="ARBA" id="ARBA00023015"/>
    </source>
</evidence>
<feature type="domain" description="HTH gntR-type" evidence="4">
    <location>
        <begin position="15"/>
        <end position="83"/>
    </location>
</feature>
<sequence>MANTMDTLRIVKTNMTLVDQVEDRLLNYFKENNLQIGDPIPNEMDLAASLGVARNVLREALSRLKMIGMIESRPRRGMVLREPSLLGGMTRIIDPRILSESSLFDILDFRIALEIGICSDIFRNLTDDDLKDLQAIVEAGEMMGNNEYSSISEYTFHSKLYEITGNRTISEFQSIIRPVMEFVKSKFKDLLAPINDEIKEKGDLVTHHDLLRLLEKKDADGFRKALEKHFMVYKILLGKMNR</sequence>
<protein>
    <submittedName>
        <fullName evidence="5">Transcriptional regulator, GntR family</fullName>
    </submittedName>
</protein>
<dbReference type="GO" id="GO:0003677">
    <property type="term" value="F:DNA binding"/>
    <property type="evidence" value="ECO:0007669"/>
    <property type="project" value="UniProtKB-KW"/>
</dbReference>
<dbReference type="SMART" id="SM00895">
    <property type="entry name" value="FCD"/>
    <property type="match status" value="1"/>
</dbReference>
<evidence type="ECO:0000256" key="2">
    <source>
        <dbReference type="ARBA" id="ARBA00023125"/>
    </source>
</evidence>
<dbReference type="PRINTS" id="PR00035">
    <property type="entry name" value="HTHGNTR"/>
</dbReference>
<gene>
    <name evidence="5" type="ORF">BACPLE_00105</name>
</gene>
<keyword evidence="1" id="KW-0805">Transcription regulation</keyword>
<keyword evidence="3" id="KW-0804">Transcription</keyword>
<dbReference type="CDD" id="cd07377">
    <property type="entry name" value="WHTH_GntR"/>
    <property type="match status" value="1"/>
</dbReference>
<dbReference type="SMART" id="SM00345">
    <property type="entry name" value="HTH_GNTR"/>
    <property type="match status" value="1"/>
</dbReference>
<dbReference type="PANTHER" id="PTHR43537">
    <property type="entry name" value="TRANSCRIPTIONAL REGULATOR, GNTR FAMILY"/>
    <property type="match status" value="1"/>
</dbReference>
<dbReference type="InterPro" id="IPR011711">
    <property type="entry name" value="GntR_C"/>
</dbReference>
<dbReference type="Pfam" id="PF07729">
    <property type="entry name" value="FCD"/>
    <property type="match status" value="1"/>
</dbReference>
<dbReference type="EMBL" id="ABQC02000002">
    <property type="protein sequence ID" value="EDY97316.1"/>
    <property type="molecule type" value="Genomic_DNA"/>
</dbReference>
<dbReference type="AlphaFoldDB" id="B5CTM8"/>
<evidence type="ECO:0000256" key="3">
    <source>
        <dbReference type="ARBA" id="ARBA00023163"/>
    </source>
</evidence>
<dbReference type="Gene3D" id="1.20.120.530">
    <property type="entry name" value="GntR ligand-binding domain-like"/>
    <property type="match status" value="1"/>
</dbReference>
<evidence type="ECO:0000259" key="4">
    <source>
        <dbReference type="PROSITE" id="PS50949"/>
    </source>
</evidence>
<dbReference type="PANTHER" id="PTHR43537:SF24">
    <property type="entry name" value="GLUCONATE OPERON TRANSCRIPTIONAL REPRESSOR"/>
    <property type="match status" value="1"/>
</dbReference>
<reference evidence="5 6" key="2">
    <citation type="submission" date="2008-08" db="EMBL/GenBank/DDBJ databases">
        <authorList>
            <person name="Fulton L."/>
            <person name="Clifton S."/>
            <person name="Fulton B."/>
            <person name="Xu J."/>
            <person name="Minx P."/>
            <person name="Pepin K.H."/>
            <person name="Johnson M."/>
            <person name="Thiruvilangam P."/>
            <person name="Bhonagiri V."/>
            <person name="Nash W.E."/>
            <person name="Mardis E.R."/>
            <person name="Wilson R.K."/>
        </authorList>
    </citation>
    <scope>NUCLEOTIDE SEQUENCE [LARGE SCALE GENOMIC DNA]</scope>
    <source>
        <strain evidence="6">DSM 17135 / JCM 12973 / M2</strain>
    </source>
</reference>
<dbReference type="eggNOG" id="COG2186">
    <property type="taxonomic scope" value="Bacteria"/>
</dbReference>
<keyword evidence="2" id="KW-0238">DNA-binding</keyword>
<organism evidence="5 6">
    <name type="scientific">Phocaeicola plebeius (strain DSM 17135 / JCM 12973 / CCUG 54634 / M2)</name>
    <name type="common">Bacteroides plebeius</name>
    <dbReference type="NCBI Taxonomy" id="484018"/>
    <lineage>
        <taxon>Bacteria</taxon>
        <taxon>Pseudomonadati</taxon>
        <taxon>Bacteroidota</taxon>
        <taxon>Bacteroidia</taxon>
        <taxon>Bacteroidales</taxon>
        <taxon>Bacteroidaceae</taxon>
        <taxon>Phocaeicola</taxon>
    </lineage>
</organism>